<dbReference type="VEuPathDB" id="GiardiaDB:DHA2_152182"/>
<comment type="caution">
    <text evidence="1">The sequence shown here is derived from an EMBL/GenBank/DDBJ whole genome shotgun (WGS) entry which is preliminary data.</text>
</comment>
<organism evidence="1 2">
    <name type="scientific">Giardia intestinalis</name>
    <name type="common">Giardia lamblia</name>
    <dbReference type="NCBI Taxonomy" id="5741"/>
    <lineage>
        <taxon>Eukaryota</taxon>
        <taxon>Metamonada</taxon>
        <taxon>Diplomonadida</taxon>
        <taxon>Hexamitidae</taxon>
        <taxon>Giardiinae</taxon>
        <taxon>Giardia</taxon>
    </lineage>
</organism>
<evidence type="ECO:0000313" key="2">
    <source>
        <dbReference type="Proteomes" id="UP000018320"/>
    </source>
</evidence>
<sequence>MAEFTEIMDLQRCVEAFGNELASPINPLTFKSFQGALLLSYAFTCSANFIPACTPSQGEGSLPWAVVMLFYSCVETSTMYLNRVHSFFIQYFRDTRAFYELDIKHDPSIYLQFTNIYRGARESKYLTELHRYIEAIQEDEAWNDLLFQISYTPSTSIPCCYFVFALGCLWESIAVNMHTILPFSNMKVIDLRVHGERDLLLAKSMLQTPPGGLQEDFAYGQEEPYNPLLQACPLLFLKEGDVETPRIIQLLTVVLKMINQFAPALSLHRRINRCIFRLSSLKKFLHDSYELCISDTFRRKMEVKFGLCINAVESRNQKRSKSNRHNATTHKWIGSALKTDIYKNHLEYLPELEQFITDDSCGPASVPSNLSYSEET</sequence>
<dbReference type="VEuPathDB" id="GiardiaDB:GL50803_003421"/>
<accession>V6TD77</accession>
<dbReference type="Proteomes" id="UP000018320">
    <property type="component" value="Unassembled WGS sequence"/>
</dbReference>
<protein>
    <submittedName>
        <fullName evidence="1">Uncharacterized protein</fullName>
    </submittedName>
</protein>
<evidence type="ECO:0000313" key="1">
    <source>
        <dbReference type="EMBL" id="ESU36873.1"/>
    </source>
</evidence>
<dbReference type="EMBL" id="AHGT01000038">
    <property type="protein sequence ID" value="ESU36873.1"/>
    <property type="molecule type" value="Genomic_DNA"/>
</dbReference>
<name>V6TD77_GIAIN</name>
<reference evidence="2" key="1">
    <citation type="submission" date="2012-02" db="EMBL/GenBank/DDBJ databases">
        <title>Genome sequencing of Giardia lamblia Genotypes A2 and B isolates (DH and GS) and comparative analysis with the genomes of Genotypes A1 and E (WB and Pig).</title>
        <authorList>
            <person name="Adam R."/>
            <person name="Dahlstrom E."/>
            <person name="Martens C."/>
            <person name="Bruno D."/>
            <person name="Barbian K."/>
            <person name="Porcella S.F."/>
            <person name="Nash T."/>
        </authorList>
    </citation>
    <scope>NUCLEOTIDE SEQUENCE</scope>
    <source>
        <strain evidence="2">DH</strain>
    </source>
</reference>
<dbReference type="VEuPathDB" id="GiardiaDB:QR46_4786"/>
<dbReference type="VEuPathDB" id="GiardiaDB:GL50581_2843"/>
<proteinExistence type="predicted"/>
<gene>
    <name evidence="1" type="ORF">DHA2_152182</name>
</gene>
<dbReference type="AlphaFoldDB" id="V6TD77"/>
<reference evidence="1 2" key="2">
    <citation type="journal article" date="2013" name="Genome Biol. Evol.">
        <title>Genome sequencing of Giardia lamblia genotypes A2 and B isolates (DH and GS) and comparative analysis with the genomes of genotypes A1 and E (WB and Pig).</title>
        <authorList>
            <person name="Adam R.D."/>
            <person name="Dahlstrom E.W."/>
            <person name="Martens C.A."/>
            <person name="Bruno D.P."/>
            <person name="Barbian K.D."/>
            <person name="Ricklefs S.M."/>
            <person name="Hernandez M.M."/>
            <person name="Narla N.P."/>
            <person name="Patel R.B."/>
            <person name="Porcella S.F."/>
            <person name="Nash T.E."/>
        </authorList>
    </citation>
    <scope>NUCLEOTIDE SEQUENCE [LARGE SCALE GENOMIC DNA]</scope>
    <source>
        <strain evidence="1 2">DH</strain>
    </source>
</reference>